<reference evidence="2" key="1">
    <citation type="journal article" date="2023" name="G3 (Bethesda)">
        <title>A reference genome for the long-term kleptoplast-retaining sea slug Elysia crispata morphotype clarki.</title>
        <authorList>
            <person name="Eastman K.E."/>
            <person name="Pendleton A.L."/>
            <person name="Shaikh M.A."/>
            <person name="Suttiyut T."/>
            <person name="Ogas R."/>
            <person name="Tomko P."/>
            <person name="Gavelis G."/>
            <person name="Widhalm J.R."/>
            <person name="Wisecaver J.H."/>
        </authorList>
    </citation>
    <scope>NUCLEOTIDE SEQUENCE</scope>
    <source>
        <strain evidence="2">ECLA1</strain>
    </source>
</reference>
<evidence type="ECO:0000313" key="2">
    <source>
        <dbReference type="EMBL" id="KAK3777861.1"/>
    </source>
</evidence>
<accession>A0AAE0ZZJ3</accession>
<organism evidence="2 3">
    <name type="scientific">Elysia crispata</name>
    <name type="common">lettuce slug</name>
    <dbReference type="NCBI Taxonomy" id="231223"/>
    <lineage>
        <taxon>Eukaryota</taxon>
        <taxon>Metazoa</taxon>
        <taxon>Spiralia</taxon>
        <taxon>Lophotrochozoa</taxon>
        <taxon>Mollusca</taxon>
        <taxon>Gastropoda</taxon>
        <taxon>Heterobranchia</taxon>
        <taxon>Euthyneura</taxon>
        <taxon>Panpulmonata</taxon>
        <taxon>Sacoglossa</taxon>
        <taxon>Placobranchoidea</taxon>
        <taxon>Plakobranchidae</taxon>
        <taxon>Elysia</taxon>
    </lineage>
</organism>
<keyword evidence="3" id="KW-1185">Reference proteome</keyword>
<sequence>MTTESKEENRAWLKEEDIKNMTKVIRIQTGLYVNRVTTYPLLSESHAKTKTKRQKKNKDKGNQQLHRSKIGTCCAPLQPVDSRALV</sequence>
<feature type="region of interest" description="Disordered" evidence="1">
    <location>
        <begin position="43"/>
        <end position="72"/>
    </location>
</feature>
<protein>
    <submittedName>
        <fullName evidence="2">Uncharacterized protein</fullName>
    </submittedName>
</protein>
<dbReference type="Proteomes" id="UP001283361">
    <property type="component" value="Unassembled WGS sequence"/>
</dbReference>
<evidence type="ECO:0000313" key="3">
    <source>
        <dbReference type="Proteomes" id="UP001283361"/>
    </source>
</evidence>
<name>A0AAE0ZZJ3_9GAST</name>
<dbReference type="EMBL" id="JAWDGP010003058">
    <property type="protein sequence ID" value="KAK3777861.1"/>
    <property type="molecule type" value="Genomic_DNA"/>
</dbReference>
<evidence type="ECO:0000256" key="1">
    <source>
        <dbReference type="SAM" id="MobiDB-lite"/>
    </source>
</evidence>
<comment type="caution">
    <text evidence="2">The sequence shown here is derived from an EMBL/GenBank/DDBJ whole genome shotgun (WGS) entry which is preliminary data.</text>
</comment>
<dbReference type="AlphaFoldDB" id="A0AAE0ZZJ3"/>
<proteinExistence type="predicted"/>
<gene>
    <name evidence="2" type="ORF">RRG08_038108</name>
</gene>
<feature type="compositionally biased region" description="Basic residues" evidence="1">
    <location>
        <begin position="48"/>
        <end position="58"/>
    </location>
</feature>